<feature type="compositionally biased region" description="Acidic residues" evidence="1">
    <location>
        <begin position="52"/>
        <end position="64"/>
    </location>
</feature>
<feature type="compositionally biased region" description="Polar residues" evidence="1">
    <location>
        <begin position="622"/>
        <end position="632"/>
    </location>
</feature>
<protein>
    <recommendedName>
        <fullName evidence="2">MADF domain-containing protein</fullName>
    </recommendedName>
</protein>
<feature type="compositionally biased region" description="Low complexity" evidence="1">
    <location>
        <begin position="1"/>
        <end position="15"/>
    </location>
</feature>
<feature type="compositionally biased region" description="Polar residues" evidence="1">
    <location>
        <begin position="734"/>
        <end position="758"/>
    </location>
</feature>
<gene>
    <name evidence="3" type="ORF">FQA47_002779</name>
</gene>
<feature type="region of interest" description="Disordered" evidence="1">
    <location>
        <begin position="416"/>
        <end position="453"/>
    </location>
</feature>
<dbReference type="EMBL" id="WKFB01000527">
    <property type="protein sequence ID" value="KAF6720298.1"/>
    <property type="molecule type" value="Genomic_DNA"/>
</dbReference>
<feature type="compositionally biased region" description="Polar residues" evidence="1">
    <location>
        <begin position="596"/>
        <end position="610"/>
    </location>
</feature>
<sequence>MRSRRMSAGSSSAESPKVCKEKEVLVDLQRCSTGRESALDQEEPEPPRIKEEQEELCTTQEDEQLDGKQEDRACLHPHFKPKPEETFGVSESDAVQSEEETEEHRPSEITWRPTDRHVPQQHECKDEEEDEEVRTEEPPCLHSRPHHEESENPLAEEDGYINSVESNHSEEHCGADRDLHLPADTEVLPDCQLSRIQEERTPPPMKGDHEDVGTSEESRQVNLKDEADTFTITLSYEDSNSEPGSENQDHQESKLEEAPTYGEPNPRKRQNRTKLTPYLSETGHNNRASKNLTLTDSEKGPELPHEVRKRQKAELQLCNKERSSDVDEEDPEPPQIKEEEEELCTSQDAEQFMVKQENGALSLLQFKPKPEEPFEVPEGGLVPSEEEMDDQYRALDVAWRPRGKLRRIEGAELDLGSSALDEEDSEASSASQPAPAQEMKKRKKMAAADGDRQYPWRDGHQDTMAHFWLTHPIFYDKAQQHYKNKEMRNQLMQDLIQKNNKEWEKILTPLPTVIQVDAHLRNMRTRFVKLLKRKSAAPGQTLSYKDQKIWERYQFLRPYIQRNRTTATHCFPSLQSGGDTAEDDIDEDPILQASQQVALGSQPASSSQTPPKGKGKVISRRPLTSPTPSTGPDNEDMSEMEQILQQAKDLISSIRAPSRSEHERRVRDFSRYMESEMLLIPESLWDECSFSIMNVIRGFKTAQKQGQLTLSQPPAYQQSYGSQSYQQPQGGYSTQHHTGTFQNHQQPGAFHQQSGTFQ</sequence>
<feature type="compositionally biased region" description="Basic and acidic residues" evidence="1">
    <location>
        <begin position="102"/>
        <end position="125"/>
    </location>
</feature>
<feature type="region of interest" description="Disordered" evidence="1">
    <location>
        <begin position="366"/>
        <end position="388"/>
    </location>
</feature>
<dbReference type="AlphaFoldDB" id="A0A834BV19"/>
<dbReference type="Pfam" id="PF10545">
    <property type="entry name" value="MADF_DNA_bdg"/>
    <property type="match status" value="1"/>
</dbReference>
<feature type="region of interest" description="Disordered" evidence="1">
    <location>
        <begin position="713"/>
        <end position="758"/>
    </location>
</feature>
<feature type="compositionally biased region" description="Polar residues" evidence="1">
    <location>
        <begin position="230"/>
        <end position="246"/>
    </location>
</feature>
<accession>A0A834BV19</accession>
<feature type="compositionally biased region" description="Acidic residues" evidence="1">
    <location>
        <begin position="326"/>
        <end position="343"/>
    </location>
</feature>
<feature type="compositionally biased region" description="Basic and acidic residues" evidence="1">
    <location>
        <begin position="167"/>
        <end position="183"/>
    </location>
</feature>
<evidence type="ECO:0000313" key="4">
    <source>
        <dbReference type="Proteomes" id="UP000646548"/>
    </source>
</evidence>
<evidence type="ECO:0000313" key="3">
    <source>
        <dbReference type="EMBL" id="KAF6720298.1"/>
    </source>
</evidence>
<reference evidence="3" key="1">
    <citation type="journal article" name="BMC Genomics">
        <title>Long-read sequencing and de novo genome assembly of marine medaka (Oryzias melastigma).</title>
        <authorList>
            <person name="Liang P."/>
            <person name="Saqib H.S.A."/>
            <person name="Ni X."/>
            <person name="Shen Y."/>
        </authorList>
    </citation>
    <scope>NUCLEOTIDE SEQUENCE</scope>
    <source>
        <strain evidence="3">Bigg-433</strain>
    </source>
</reference>
<feature type="compositionally biased region" description="Basic and acidic residues" evidence="1">
    <location>
        <begin position="247"/>
        <end position="257"/>
    </location>
</feature>
<feature type="domain" description="MADF" evidence="2">
    <location>
        <begin position="470"/>
        <end position="556"/>
    </location>
</feature>
<organism evidence="3 4">
    <name type="scientific">Oryzias melastigma</name>
    <name type="common">Marine medaka</name>
    <dbReference type="NCBI Taxonomy" id="30732"/>
    <lineage>
        <taxon>Eukaryota</taxon>
        <taxon>Metazoa</taxon>
        <taxon>Chordata</taxon>
        <taxon>Craniata</taxon>
        <taxon>Vertebrata</taxon>
        <taxon>Euteleostomi</taxon>
        <taxon>Actinopterygii</taxon>
        <taxon>Neopterygii</taxon>
        <taxon>Teleostei</taxon>
        <taxon>Neoteleostei</taxon>
        <taxon>Acanthomorphata</taxon>
        <taxon>Ovalentaria</taxon>
        <taxon>Atherinomorphae</taxon>
        <taxon>Beloniformes</taxon>
        <taxon>Adrianichthyidae</taxon>
        <taxon>Oryziinae</taxon>
        <taxon>Oryzias</taxon>
    </lineage>
</organism>
<feature type="compositionally biased region" description="Polar residues" evidence="1">
    <location>
        <begin position="282"/>
        <end position="295"/>
    </location>
</feature>
<feature type="compositionally biased region" description="Low complexity" evidence="1">
    <location>
        <begin position="713"/>
        <end position="733"/>
    </location>
</feature>
<feature type="region of interest" description="Disordered" evidence="1">
    <location>
        <begin position="596"/>
        <end position="640"/>
    </location>
</feature>
<name>A0A834BV19_ORYME</name>
<dbReference type="Proteomes" id="UP000646548">
    <property type="component" value="Unassembled WGS sequence"/>
</dbReference>
<feature type="region of interest" description="Disordered" evidence="1">
    <location>
        <begin position="1"/>
        <end position="346"/>
    </location>
</feature>
<feature type="compositionally biased region" description="Basic and acidic residues" evidence="1">
    <location>
        <begin position="296"/>
        <end position="306"/>
    </location>
</feature>
<evidence type="ECO:0000259" key="2">
    <source>
        <dbReference type="Pfam" id="PF10545"/>
    </source>
</evidence>
<proteinExistence type="predicted"/>
<comment type="caution">
    <text evidence="3">The sequence shown here is derived from an EMBL/GenBank/DDBJ whole genome shotgun (WGS) entry which is preliminary data.</text>
</comment>
<feature type="compositionally biased region" description="Basic and acidic residues" evidence="1">
    <location>
        <begin position="196"/>
        <end position="227"/>
    </location>
</feature>
<evidence type="ECO:0000256" key="1">
    <source>
        <dbReference type="SAM" id="MobiDB-lite"/>
    </source>
</evidence>
<feature type="compositionally biased region" description="Basic and acidic residues" evidence="1">
    <location>
        <begin position="65"/>
        <end position="74"/>
    </location>
</feature>
<dbReference type="InterPro" id="IPR006578">
    <property type="entry name" value="MADF-dom"/>
</dbReference>